<proteinExistence type="predicted"/>
<evidence type="ECO:0000313" key="5">
    <source>
        <dbReference type="Proteomes" id="UP001500642"/>
    </source>
</evidence>
<reference evidence="5" key="1">
    <citation type="journal article" date="2019" name="Int. J. Syst. Evol. Microbiol.">
        <title>The Global Catalogue of Microorganisms (GCM) 10K type strain sequencing project: providing services to taxonomists for standard genome sequencing and annotation.</title>
        <authorList>
            <consortium name="The Broad Institute Genomics Platform"/>
            <consortium name="The Broad Institute Genome Sequencing Center for Infectious Disease"/>
            <person name="Wu L."/>
            <person name="Ma J."/>
        </authorList>
    </citation>
    <scope>NUCLEOTIDE SEQUENCE [LARGE SCALE GENOMIC DNA]</scope>
    <source>
        <strain evidence="5">JCM 17808</strain>
    </source>
</reference>
<accession>A0ABP8JNX0</accession>
<dbReference type="PRINTS" id="PR00111">
    <property type="entry name" value="ABHYDROLASE"/>
</dbReference>
<comment type="caution">
    <text evidence="4">The sequence shown here is derived from an EMBL/GenBank/DDBJ whole genome shotgun (WGS) entry which is preliminary data.</text>
</comment>
<organism evidence="4 5">
    <name type="scientific">Brevibacterium pityocampae</name>
    <dbReference type="NCBI Taxonomy" id="506594"/>
    <lineage>
        <taxon>Bacteria</taxon>
        <taxon>Bacillati</taxon>
        <taxon>Actinomycetota</taxon>
        <taxon>Actinomycetes</taxon>
        <taxon>Micrococcales</taxon>
        <taxon>Brevibacteriaceae</taxon>
        <taxon>Brevibacterium</taxon>
    </lineage>
</organism>
<evidence type="ECO:0000256" key="2">
    <source>
        <dbReference type="SAM" id="MobiDB-lite"/>
    </source>
</evidence>
<dbReference type="Proteomes" id="UP001500642">
    <property type="component" value="Unassembled WGS sequence"/>
</dbReference>
<dbReference type="PANTHER" id="PTHR43329">
    <property type="entry name" value="EPOXIDE HYDROLASE"/>
    <property type="match status" value="1"/>
</dbReference>
<feature type="region of interest" description="Disordered" evidence="2">
    <location>
        <begin position="196"/>
        <end position="219"/>
    </location>
</feature>
<keyword evidence="1 4" id="KW-0378">Hydrolase</keyword>
<dbReference type="RefSeq" id="WP_345032173.1">
    <property type="nucleotide sequence ID" value="NZ_BAABGL010000018.1"/>
</dbReference>
<dbReference type="InterPro" id="IPR000073">
    <property type="entry name" value="AB_hydrolase_1"/>
</dbReference>
<gene>
    <name evidence="4" type="ORF">GCM10023167_22560</name>
</gene>
<sequence>MDAPGISTGRHTTQRHSSAYLAAGDPDDPVLLLVHGWPEHARSWAGVMEPLAAAGYRVIAPDMRGYGASTVHPDPSDYSIEEGVADMIELLDHLGAAPGTATVVGHDYGAPVAWNLATHHPDRLAGVVGVCVPHTPPGTSLADHVDRRLYPVEDYPLGQWDYLVAHARMPERLAAEFDADVPGLLASIMRAGSPRALERPAPNASVRARGGWFPDGPPRHDPDPRVLDDAAFAALVADLERTGFAAANSWYRNNRENDAYAARAVTGGRIAVPALFVHARWDAVCATLTTTAADPMRAACDDLTEEIVDAGHWVAQEQPEALVAALRGWLSRGSA</sequence>
<name>A0ABP8JNX0_9MICO</name>
<dbReference type="EMBL" id="BAABGL010000018">
    <property type="protein sequence ID" value="GAA4393501.1"/>
    <property type="molecule type" value="Genomic_DNA"/>
</dbReference>
<evidence type="ECO:0000313" key="4">
    <source>
        <dbReference type="EMBL" id="GAA4393501.1"/>
    </source>
</evidence>
<dbReference type="Pfam" id="PF00561">
    <property type="entry name" value="Abhydrolase_1"/>
    <property type="match status" value="1"/>
</dbReference>
<dbReference type="GO" id="GO:0016787">
    <property type="term" value="F:hydrolase activity"/>
    <property type="evidence" value="ECO:0007669"/>
    <property type="project" value="UniProtKB-KW"/>
</dbReference>
<protein>
    <submittedName>
        <fullName evidence="4">Alpha/beta hydrolase</fullName>
    </submittedName>
</protein>
<dbReference type="SUPFAM" id="SSF53474">
    <property type="entry name" value="alpha/beta-Hydrolases"/>
    <property type="match status" value="1"/>
</dbReference>
<evidence type="ECO:0000256" key="1">
    <source>
        <dbReference type="ARBA" id="ARBA00022801"/>
    </source>
</evidence>
<dbReference type="InterPro" id="IPR000639">
    <property type="entry name" value="Epox_hydrolase-like"/>
</dbReference>
<dbReference type="Gene3D" id="3.40.50.1820">
    <property type="entry name" value="alpha/beta hydrolase"/>
    <property type="match status" value="1"/>
</dbReference>
<dbReference type="InterPro" id="IPR029058">
    <property type="entry name" value="AB_hydrolase_fold"/>
</dbReference>
<keyword evidence="5" id="KW-1185">Reference proteome</keyword>
<feature type="domain" description="AB hydrolase-1" evidence="3">
    <location>
        <begin position="29"/>
        <end position="145"/>
    </location>
</feature>
<evidence type="ECO:0000259" key="3">
    <source>
        <dbReference type="Pfam" id="PF00561"/>
    </source>
</evidence>
<dbReference type="PRINTS" id="PR00412">
    <property type="entry name" value="EPOXHYDRLASE"/>
</dbReference>